<evidence type="ECO:0000313" key="1">
    <source>
        <dbReference type="EMBL" id="GGW72312.1"/>
    </source>
</evidence>
<dbReference type="Proteomes" id="UP000634667">
    <property type="component" value="Unassembled WGS sequence"/>
</dbReference>
<keyword evidence="2" id="KW-1185">Reference proteome</keyword>
<reference evidence="2" key="1">
    <citation type="journal article" date="2019" name="Int. J. Syst. Evol. Microbiol.">
        <title>The Global Catalogue of Microorganisms (GCM) 10K type strain sequencing project: providing services to taxonomists for standard genome sequencing and annotation.</title>
        <authorList>
            <consortium name="The Broad Institute Genomics Platform"/>
            <consortium name="The Broad Institute Genome Sequencing Center for Infectious Disease"/>
            <person name="Wu L."/>
            <person name="Ma J."/>
        </authorList>
    </citation>
    <scope>NUCLEOTIDE SEQUENCE [LARGE SCALE GENOMIC DNA]</scope>
    <source>
        <strain evidence="2">KCTC 23723</strain>
    </source>
</reference>
<dbReference type="EMBL" id="BMYR01000016">
    <property type="protein sequence ID" value="GGW72312.1"/>
    <property type="molecule type" value="Genomic_DNA"/>
</dbReference>
<comment type="caution">
    <text evidence="1">The sequence shown here is derived from an EMBL/GenBank/DDBJ whole genome shotgun (WGS) entry which is preliminary data.</text>
</comment>
<organism evidence="1 2">
    <name type="scientific">Alishewanella tabrizica</name>
    <dbReference type="NCBI Taxonomy" id="671278"/>
    <lineage>
        <taxon>Bacteria</taxon>
        <taxon>Pseudomonadati</taxon>
        <taxon>Pseudomonadota</taxon>
        <taxon>Gammaproteobacteria</taxon>
        <taxon>Alteromonadales</taxon>
        <taxon>Alteromonadaceae</taxon>
        <taxon>Alishewanella</taxon>
    </lineage>
</organism>
<evidence type="ECO:0000313" key="2">
    <source>
        <dbReference type="Proteomes" id="UP000634667"/>
    </source>
</evidence>
<proteinExistence type="predicted"/>
<gene>
    <name evidence="1" type="ORF">GCM10008111_30510</name>
</gene>
<name>A0ABQ2WUM5_9ALTE</name>
<sequence>MEHEACDAIAAIHHKMDRAARCQLATVHAWLICGKKYPLNYDQNVNAVTKRNAMSYTVEILQNNLLPLPEPLCTALGFAVGDILVCEMNKERNEMRMVKHTDQTLSDEAIEAASNLTRVISLSADE</sequence>
<accession>A0ABQ2WUM5</accession>
<protein>
    <submittedName>
        <fullName evidence="1">Uncharacterized protein</fullName>
    </submittedName>
</protein>